<dbReference type="GO" id="GO:0016705">
    <property type="term" value="F:oxidoreductase activity, acting on paired donors, with incorporation or reduction of molecular oxygen"/>
    <property type="evidence" value="ECO:0007669"/>
    <property type="project" value="InterPro"/>
</dbReference>
<dbReference type="PROSITE" id="PS00086">
    <property type="entry name" value="CYTOCHROME_P450"/>
    <property type="match status" value="1"/>
</dbReference>
<evidence type="ECO:0000256" key="4">
    <source>
        <dbReference type="SAM" id="MobiDB-lite"/>
    </source>
</evidence>
<evidence type="ECO:0000256" key="1">
    <source>
        <dbReference type="ARBA" id="ARBA00001971"/>
    </source>
</evidence>
<dbReference type="InterPro" id="IPR001128">
    <property type="entry name" value="Cyt_P450"/>
</dbReference>
<dbReference type="GO" id="GO:0020037">
    <property type="term" value="F:heme binding"/>
    <property type="evidence" value="ECO:0007669"/>
    <property type="project" value="InterPro"/>
</dbReference>
<comment type="cofactor">
    <cofactor evidence="1">
        <name>heme</name>
        <dbReference type="ChEBI" id="CHEBI:30413"/>
    </cofactor>
</comment>
<evidence type="ECO:0000256" key="2">
    <source>
        <dbReference type="ARBA" id="ARBA00010617"/>
    </source>
</evidence>
<sequence>MVTTAEQAREVLTNPRTFAPASDVSRGGAVDASARAPRPSASAVRVATDVFAAELIAATEVWRRGGVADAMQVLRLPVARSTVRALLPEAGPRVRDELADLTLAWIDALGPVIASSRPPGRWSRLRRRESRARLAVEGALAAHVDPAGDPRRRPPVLAASLAAGVQVPIAAGAWLLVLLAKHRPVAQGAEVVPGLVWETLRLRPPTWILPRVTTGEIDLGGERLPASAVVLVSPLLLGRDASLVPGTDLDAFVPGRWTEQAGTPGSWLPFGVGPHACPGRSLGLAQLTCLATWANALRWIAEGDCALDQSRGIFPRSALLRCTDARD</sequence>
<feature type="region of interest" description="Disordered" evidence="4">
    <location>
        <begin position="18"/>
        <end position="38"/>
    </location>
</feature>
<dbReference type="InterPro" id="IPR050121">
    <property type="entry name" value="Cytochrome_P450_monoxygenase"/>
</dbReference>
<dbReference type="PRINTS" id="PR00359">
    <property type="entry name" value="BP450"/>
</dbReference>
<dbReference type="InterPro" id="IPR002397">
    <property type="entry name" value="Cyt_P450_B"/>
</dbReference>
<feature type="compositionally biased region" description="Low complexity" evidence="4">
    <location>
        <begin position="29"/>
        <end position="38"/>
    </location>
</feature>
<keyword evidence="3" id="KW-0408">Iron</keyword>
<dbReference type="Gene3D" id="1.10.630.10">
    <property type="entry name" value="Cytochrome P450"/>
    <property type="match status" value="1"/>
</dbReference>
<keyword evidence="6" id="KW-1185">Reference proteome</keyword>
<dbReference type="CDD" id="cd00302">
    <property type="entry name" value="cytochrome_P450"/>
    <property type="match status" value="1"/>
</dbReference>
<dbReference type="GO" id="GO:0004497">
    <property type="term" value="F:monooxygenase activity"/>
    <property type="evidence" value="ECO:0007669"/>
    <property type="project" value="UniProtKB-KW"/>
</dbReference>
<keyword evidence="3" id="KW-0560">Oxidoreductase</keyword>
<comment type="caution">
    <text evidence="5">The sequence shown here is derived from an EMBL/GenBank/DDBJ whole genome shotgun (WGS) entry which is preliminary data.</text>
</comment>
<dbReference type="PRINTS" id="PR00385">
    <property type="entry name" value="P450"/>
</dbReference>
<evidence type="ECO:0000313" key="6">
    <source>
        <dbReference type="Proteomes" id="UP000656804"/>
    </source>
</evidence>
<name>A0A930USP2_9ACTN</name>
<dbReference type="Proteomes" id="UP000656804">
    <property type="component" value="Unassembled WGS sequence"/>
</dbReference>
<dbReference type="InterPro" id="IPR036396">
    <property type="entry name" value="Cyt_P450_sf"/>
</dbReference>
<dbReference type="AlphaFoldDB" id="A0A930USP2"/>
<dbReference type="Pfam" id="PF00067">
    <property type="entry name" value="p450"/>
    <property type="match status" value="1"/>
</dbReference>
<accession>A0A930USP2</accession>
<dbReference type="PANTHER" id="PTHR24305">
    <property type="entry name" value="CYTOCHROME P450"/>
    <property type="match status" value="1"/>
</dbReference>
<organism evidence="5 6">
    <name type="scientific">Nocardioides acrostichi</name>
    <dbReference type="NCBI Taxonomy" id="2784339"/>
    <lineage>
        <taxon>Bacteria</taxon>
        <taxon>Bacillati</taxon>
        <taxon>Actinomycetota</taxon>
        <taxon>Actinomycetes</taxon>
        <taxon>Propionibacteriales</taxon>
        <taxon>Nocardioidaceae</taxon>
        <taxon>Nocardioides</taxon>
    </lineage>
</organism>
<proteinExistence type="inferred from homology"/>
<dbReference type="PANTHER" id="PTHR24305:SF166">
    <property type="entry name" value="CYTOCHROME P450 12A4, MITOCHONDRIAL-RELATED"/>
    <property type="match status" value="1"/>
</dbReference>
<keyword evidence="3" id="KW-0479">Metal-binding</keyword>
<evidence type="ECO:0000313" key="5">
    <source>
        <dbReference type="EMBL" id="MBF4160123.1"/>
    </source>
</evidence>
<comment type="similarity">
    <text evidence="2 3">Belongs to the cytochrome P450 family.</text>
</comment>
<dbReference type="RefSeq" id="WP_194501393.1">
    <property type="nucleotide sequence ID" value="NZ_JADIVZ010000001.1"/>
</dbReference>
<dbReference type="SUPFAM" id="SSF48264">
    <property type="entry name" value="Cytochrome P450"/>
    <property type="match status" value="1"/>
</dbReference>
<dbReference type="EMBL" id="JADIVZ010000001">
    <property type="protein sequence ID" value="MBF4160123.1"/>
    <property type="molecule type" value="Genomic_DNA"/>
</dbReference>
<gene>
    <name evidence="5" type="ORF">ISG29_00355</name>
</gene>
<keyword evidence="3" id="KW-0349">Heme</keyword>
<dbReference type="InterPro" id="IPR017972">
    <property type="entry name" value="Cyt_P450_CS"/>
</dbReference>
<reference evidence="5" key="1">
    <citation type="submission" date="2020-11" db="EMBL/GenBank/DDBJ databases">
        <title>Nocardioides sp. CBS4Y-1, whole genome shotgun sequence.</title>
        <authorList>
            <person name="Tuo L."/>
        </authorList>
    </citation>
    <scope>NUCLEOTIDE SEQUENCE</scope>
    <source>
        <strain evidence="5">CBS4Y-1</strain>
    </source>
</reference>
<keyword evidence="3" id="KW-0503">Monooxygenase</keyword>
<evidence type="ECO:0000256" key="3">
    <source>
        <dbReference type="RuleBase" id="RU000461"/>
    </source>
</evidence>
<protein>
    <submittedName>
        <fullName evidence="5">Cytochrome P450</fullName>
    </submittedName>
</protein>
<dbReference type="GO" id="GO:0005506">
    <property type="term" value="F:iron ion binding"/>
    <property type="evidence" value="ECO:0007669"/>
    <property type="project" value="InterPro"/>
</dbReference>